<sequence length="152" mass="17556">MSTESGPSYPPTRPLLICTCPQLRASSASVRIWVRSYLLYRGLEPDAANNFFWTGVELHEANISELQLAFKTCCEMHLWEADILAHDVYAILKESVPSKRTAFQAYVERFYGANHYRMLTTPTREWSPQDYVDNVFVWMGFALGLWILLARE</sequence>
<evidence type="ECO:0000313" key="1">
    <source>
        <dbReference type="EMBL" id="KAI4859811.1"/>
    </source>
</evidence>
<comment type="caution">
    <text evidence="1">The sequence shown here is derived from an EMBL/GenBank/DDBJ whole genome shotgun (WGS) entry which is preliminary data.</text>
</comment>
<gene>
    <name evidence="1" type="ORF">F4820DRAFT_453529</name>
</gene>
<evidence type="ECO:0000313" key="2">
    <source>
        <dbReference type="Proteomes" id="UP001497700"/>
    </source>
</evidence>
<accession>A0ACB9YL23</accession>
<dbReference type="Proteomes" id="UP001497700">
    <property type="component" value="Unassembled WGS sequence"/>
</dbReference>
<proteinExistence type="predicted"/>
<keyword evidence="2" id="KW-1185">Reference proteome</keyword>
<name>A0ACB9YL23_9PEZI</name>
<reference evidence="1 2" key="1">
    <citation type="journal article" date="2022" name="New Phytol.">
        <title>Ecological generalism drives hyperdiversity of secondary metabolite gene clusters in xylarialean endophytes.</title>
        <authorList>
            <person name="Franco M.E.E."/>
            <person name="Wisecaver J.H."/>
            <person name="Arnold A.E."/>
            <person name="Ju Y.M."/>
            <person name="Slot J.C."/>
            <person name="Ahrendt S."/>
            <person name="Moore L.P."/>
            <person name="Eastman K.E."/>
            <person name="Scott K."/>
            <person name="Konkel Z."/>
            <person name="Mondo S.J."/>
            <person name="Kuo A."/>
            <person name="Hayes R.D."/>
            <person name="Haridas S."/>
            <person name="Andreopoulos B."/>
            <person name="Riley R."/>
            <person name="LaButti K."/>
            <person name="Pangilinan J."/>
            <person name="Lipzen A."/>
            <person name="Amirebrahimi M."/>
            <person name="Yan J."/>
            <person name="Adam C."/>
            <person name="Keymanesh K."/>
            <person name="Ng V."/>
            <person name="Louie K."/>
            <person name="Northen T."/>
            <person name="Drula E."/>
            <person name="Henrissat B."/>
            <person name="Hsieh H.M."/>
            <person name="Youens-Clark K."/>
            <person name="Lutzoni F."/>
            <person name="Miadlikowska J."/>
            <person name="Eastwood D.C."/>
            <person name="Hamelin R.C."/>
            <person name="Grigoriev I.V."/>
            <person name="U'Ren J.M."/>
        </authorList>
    </citation>
    <scope>NUCLEOTIDE SEQUENCE [LARGE SCALE GENOMIC DNA]</scope>
    <source>
        <strain evidence="1 2">CBS 119005</strain>
    </source>
</reference>
<protein>
    <submittedName>
        <fullName evidence="1">Uncharacterized protein</fullName>
    </submittedName>
</protein>
<organism evidence="1 2">
    <name type="scientific">Hypoxylon rubiginosum</name>
    <dbReference type="NCBI Taxonomy" id="110542"/>
    <lineage>
        <taxon>Eukaryota</taxon>
        <taxon>Fungi</taxon>
        <taxon>Dikarya</taxon>
        <taxon>Ascomycota</taxon>
        <taxon>Pezizomycotina</taxon>
        <taxon>Sordariomycetes</taxon>
        <taxon>Xylariomycetidae</taxon>
        <taxon>Xylariales</taxon>
        <taxon>Hypoxylaceae</taxon>
        <taxon>Hypoxylon</taxon>
    </lineage>
</organism>
<dbReference type="EMBL" id="MU393612">
    <property type="protein sequence ID" value="KAI4859811.1"/>
    <property type="molecule type" value="Genomic_DNA"/>
</dbReference>